<feature type="region of interest" description="Disordered" evidence="1">
    <location>
        <begin position="24"/>
        <end position="170"/>
    </location>
</feature>
<evidence type="ECO:0000313" key="3">
    <source>
        <dbReference type="Proteomes" id="UP001165122"/>
    </source>
</evidence>
<name>A0A9W7FJ03_9STRA</name>
<dbReference type="AlphaFoldDB" id="A0A9W7FJ03"/>
<feature type="compositionally biased region" description="Basic and acidic residues" evidence="1">
    <location>
        <begin position="59"/>
        <end position="101"/>
    </location>
</feature>
<keyword evidence="3" id="KW-1185">Reference proteome</keyword>
<reference evidence="3" key="1">
    <citation type="journal article" date="2023" name="Commun. Biol.">
        <title>Genome analysis of Parmales, the sister group of diatoms, reveals the evolutionary specialization of diatoms from phago-mixotrophs to photoautotrophs.</title>
        <authorList>
            <person name="Ban H."/>
            <person name="Sato S."/>
            <person name="Yoshikawa S."/>
            <person name="Yamada K."/>
            <person name="Nakamura Y."/>
            <person name="Ichinomiya M."/>
            <person name="Sato N."/>
            <person name="Blanc-Mathieu R."/>
            <person name="Endo H."/>
            <person name="Kuwata A."/>
            <person name="Ogata H."/>
        </authorList>
    </citation>
    <scope>NUCLEOTIDE SEQUENCE [LARGE SCALE GENOMIC DNA]</scope>
    <source>
        <strain evidence="3">NIES 3700</strain>
    </source>
</reference>
<protein>
    <submittedName>
        <fullName evidence="2">Uncharacterized protein</fullName>
    </submittedName>
</protein>
<feature type="compositionally biased region" description="Basic and acidic residues" evidence="1">
    <location>
        <begin position="154"/>
        <end position="170"/>
    </location>
</feature>
<evidence type="ECO:0000313" key="2">
    <source>
        <dbReference type="EMBL" id="GMI13342.1"/>
    </source>
</evidence>
<dbReference type="Proteomes" id="UP001165122">
    <property type="component" value="Unassembled WGS sequence"/>
</dbReference>
<sequence>MNENRVVGAEPEKEVEKTGIAAIFEEEMRDAPQPTMMTTPVEEEMGEVKGEPNGEEPDGEKKLPDVVDVEVEKAGGEETEKTEEKTEGEAGEEEKKEEKKEKKSKKKRAPNKKKKEGAGGEKNGRGGSGRQRSPTPKAVAAAEGEDGMTEEIEEKPVVKKEKGDGSGDGDKCIVTCAALTSRTQTQCKRPPLSGGVYCKVHQEAANKSENGIKNYDPNAVKKEAKGGGKGGGGEKGGDEKENGKGKGKGGADKKVSSPPPPGKEERPTPTLTPYVFPDPPKPTLILKQPFAKWINMKVQLEAGSHKGVIGRITKIYGGVRDEYSRESGLINADVYCEITLGNDDEEEEGNKKKKNQYMTKITTTRQAKELTPIIKNERGRGMRKVKKSRKIEVVEEEIVVPEDPQPKRIKMSGLGTGKKKGLPGWEDPEPGVSPYANKFIRIGEKFQCNVPTMKRFHSQGEYTGERNTLGGNVKAHWKSAFKRNEIDRVEKEDKNYKGGIIWDPKCAVGDEGKRLFEGYSTTELDEIMRVYREEKAEGAGEEGAVRSSVARHNNEKYFSGFVDAFEGRPVSGGGGRGGGGEKKRRGMLGAKDFAKRKKAVRLAEAGVAKFKEWQEKEF</sequence>
<feature type="compositionally biased region" description="Basic and acidic residues" evidence="1">
    <location>
        <begin position="235"/>
        <end position="255"/>
    </location>
</feature>
<feature type="compositionally biased region" description="Basic residues" evidence="1">
    <location>
        <begin position="102"/>
        <end position="115"/>
    </location>
</feature>
<organism evidence="2 3">
    <name type="scientific">Triparma laevis f. longispina</name>
    <dbReference type="NCBI Taxonomy" id="1714387"/>
    <lineage>
        <taxon>Eukaryota</taxon>
        <taxon>Sar</taxon>
        <taxon>Stramenopiles</taxon>
        <taxon>Ochrophyta</taxon>
        <taxon>Bolidophyceae</taxon>
        <taxon>Parmales</taxon>
        <taxon>Triparmaceae</taxon>
        <taxon>Triparma</taxon>
    </lineage>
</organism>
<feature type="region of interest" description="Disordered" evidence="1">
    <location>
        <begin position="407"/>
        <end position="429"/>
    </location>
</feature>
<evidence type="ECO:0000256" key="1">
    <source>
        <dbReference type="SAM" id="MobiDB-lite"/>
    </source>
</evidence>
<dbReference type="OrthoDB" id="10471217at2759"/>
<gene>
    <name evidence="2" type="ORF">TrLO_g7945</name>
</gene>
<proteinExistence type="predicted"/>
<feature type="compositionally biased region" description="Acidic residues" evidence="1">
    <location>
        <begin position="143"/>
        <end position="153"/>
    </location>
</feature>
<accession>A0A9W7FJ03</accession>
<feature type="region of interest" description="Disordered" evidence="1">
    <location>
        <begin position="569"/>
        <end position="588"/>
    </location>
</feature>
<dbReference type="EMBL" id="BRXW01000190">
    <property type="protein sequence ID" value="GMI13342.1"/>
    <property type="molecule type" value="Genomic_DNA"/>
</dbReference>
<comment type="caution">
    <text evidence="2">The sequence shown here is derived from an EMBL/GenBank/DDBJ whole genome shotgun (WGS) entry which is preliminary data.</text>
</comment>
<feature type="region of interest" description="Disordered" evidence="1">
    <location>
        <begin position="204"/>
        <end position="276"/>
    </location>
</feature>